<reference evidence="6 7" key="1">
    <citation type="journal article" date="2023" name="Microb. Genom.">
        <title>Mesoterricola silvestris gen. nov., sp. nov., Mesoterricola sediminis sp. nov., Geothrix oryzae sp. nov., Geothrix edaphica sp. nov., Geothrix rubra sp. nov., and Geothrix limicola sp. nov., six novel members of Acidobacteriota isolated from soils.</title>
        <authorList>
            <person name="Weisberg A.J."/>
            <person name="Pearce E."/>
            <person name="Kramer C.G."/>
            <person name="Chang J.H."/>
            <person name="Clarke C.R."/>
        </authorList>
    </citation>
    <scope>NUCLEOTIDE SEQUENCE [LARGE SCALE GENOMIC DNA]</scope>
    <source>
        <strain evidence="6 7">ID09-01A</strain>
    </source>
</reference>
<dbReference type="PANTHER" id="PTHR30055">
    <property type="entry name" value="HTH-TYPE TRANSCRIPTIONAL REGULATOR RUTR"/>
    <property type="match status" value="1"/>
</dbReference>
<dbReference type="InterPro" id="IPR009057">
    <property type="entry name" value="Homeodomain-like_sf"/>
</dbReference>
<dbReference type="PANTHER" id="PTHR30055:SF234">
    <property type="entry name" value="HTH-TYPE TRANSCRIPTIONAL REGULATOR BETI"/>
    <property type="match status" value="1"/>
</dbReference>
<dbReference type="RefSeq" id="WP_107084518.1">
    <property type="nucleotide sequence ID" value="NZ_JARAUR010000047.1"/>
</dbReference>
<sequence>MALQERAIRTRRAILVAAAEVFDEVGYEAATINEILRRSGLTRGALYFHFGSKEELAQGVLAVQVDALPPVPKQELKLQESLDEALLLAYLLRRETGDPIVRGSVRLTIDQGAAQGGLDARIPMWAWVEHTHALLNEAKTNGELLPHVDTLSLAKLAVGAFTGVQVLSNIMTDREDMPERVTDLYRNLMGAAAVPAVLSRLDFGSGRGLRIYEEAMKLRQADAEPKAAQDAAR</sequence>
<dbReference type="EMBL" id="JARAYU010000033">
    <property type="protein sequence ID" value="MDX3706756.1"/>
    <property type="molecule type" value="Genomic_DNA"/>
</dbReference>
<evidence type="ECO:0000313" key="6">
    <source>
        <dbReference type="EMBL" id="MDX3706756.1"/>
    </source>
</evidence>
<keyword evidence="1" id="KW-0805">Transcription regulation</keyword>
<name>A0ABU4NUZ2_9ACTN</name>
<dbReference type="PROSITE" id="PS01081">
    <property type="entry name" value="HTH_TETR_1"/>
    <property type="match status" value="1"/>
</dbReference>
<evidence type="ECO:0000256" key="4">
    <source>
        <dbReference type="PROSITE-ProRule" id="PRU00335"/>
    </source>
</evidence>
<feature type="domain" description="HTH tetR-type" evidence="5">
    <location>
        <begin position="8"/>
        <end position="68"/>
    </location>
</feature>
<dbReference type="Gene3D" id="1.10.357.10">
    <property type="entry name" value="Tetracycline Repressor, domain 2"/>
    <property type="match status" value="1"/>
</dbReference>
<dbReference type="SUPFAM" id="SSF48498">
    <property type="entry name" value="Tetracyclin repressor-like, C-terminal domain"/>
    <property type="match status" value="1"/>
</dbReference>
<comment type="caution">
    <text evidence="6">The sequence shown here is derived from an EMBL/GenBank/DDBJ whole genome shotgun (WGS) entry which is preliminary data.</text>
</comment>
<keyword evidence="2 4" id="KW-0238">DNA-binding</keyword>
<organism evidence="6 7">
    <name type="scientific">Streptomyces europaeiscabiei</name>
    <dbReference type="NCBI Taxonomy" id="146819"/>
    <lineage>
        <taxon>Bacteria</taxon>
        <taxon>Bacillati</taxon>
        <taxon>Actinomycetota</taxon>
        <taxon>Actinomycetes</taxon>
        <taxon>Kitasatosporales</taxon>
        <taxon>Streptomycetaceae</taxon>
        <taxon>Streptomyces</taxon>
    </lineage>
</organism>
<evidence type="ECO:0000256" key="3">
    <source>
        <dbReference type="ARBA" id="ARBA00023163"/>
    </source>
</evidence>
<dbReference type="Proteomes" id="UP001271274">
    <property type="component" value="Unassembled WGS sequence"/>
</dbReference>
<evidence type="ECO:0000259" key="5">
    <source>
        <dbReference type="PROSITE" id="PS50977"/>
    </source>
</evidence>
<keyword evidence="7" id="KW-1185">Reference proteome</keyword>
<dbReference type="InterPro" id="IPR001647">
    <property type="entry name" value="HTH_TetR"/>
</dbReference>
<dbReference type="NCBIfam" id="NF041196">
    <property type="entry name" value="ScbR_bind_reg"/>
    <property type="match status" value="1"/>
</dbReference>
<feature type="DNA-binding region" description="H-T-H motif" evidence="4">
    <location>
        <begin position="31"/>
        <end position="50"/>
    </location>
</feature>
<dbReference type="PRINTS" id="PR00455">
    <property type="entry name" value="HTHTETR"/>
</dbReference>
<dbReference type="SUPFAM" id="SSF46689">
    <property type="entry name" value="Homeodomain-like"/>
    <property type="match status" value="1"/>
</dbReference>
<accession>A0ABU4NUZ2</accession>
<evidence type="ECO:0000256" key="2">
    <source>
        <dbReference type="ARBA" id="ARBA00023125"/>
    </source>
</evidence>
<keyword evidence="3" id="KW-0804">Transcription</keyword>
<dbReference type="Pfam" id="PF00440">
    <property type="entry name" value="TetR_N"/>
    <property type="match status" value="1"/>
</dbReference>
<dbReference type="InterPro" id="IPR036271">
    <property type="entry name" value="Tet_transcr_reg_TetR-rel_C_sf"/>
</dbReference>
<evidence type="ECO:0000313" key="7">
    <source>
        <dbReference type="Proteomes" id="UP001271274"/>
    </source>
</evidence>
<gene>
    <name evidence="6" type="ORF">PV662_45200</name>
</gene>
<dbReference type="PROSITE" id="PS50977">
    <property type="entry name" value="HTH_TETR_2"/>
    <property type="match status" value="1"/>
</dbReference>
<proteinExistence type="predicted"/>
<dbReference type="InterPro" id="IPR047923">
    <property type="entry name" value="ArpA-like"/>
</dbReference>
<dbReference type="InterPro" id="IPR023772">
    <property type="entry name" value="DNA-bd_HTH_TetR-type_CS"/>
</dbReference>
<protein>
    <submittedName>
        <fullName evidence="6">ScbR family autoregulator-binding transcription factor</fullName>
    </submittedName>
</protein>
<dbReference type="InterPro" id="IPR050109">
    <property type="entry name" value="HTH-type_TetR-like_transc_reg"/>
</dbReference>
<evidence type="ECO:0000256" key="1">
    <source>
        <dbReference type="ARBA" id="ARBA00023015"/>
    </source>
</evidence>